<gene>
    <name evidence="1" type="ORF">EVA_03828</name>
</gene>
<dbReference type="AlphaFoldDB" id="J9GY60"/>
<organism evidence="1">
    <name type="scientific">gut metagenome</name>
    <dbReference type="NCBI Taxonomy" id="749906"/>
    <lineage>
        <taxon>unclassified sequences</taxon>
        <taxon>metagenomes</taxon>
        <taxon>organismal metagenomes</taxon>
    </lineage>
</organism>
<reference evidence="1" key="1">
    <citation type="journal article" date="2012" name="PLoS ONE">
        <title>Gene sets for utilization of primary and secondary nutrition supplies in the distal gut of endangered iberian lynx.</title>
        <authorList>
            <person name="Alcaide M."/>
            <person name="Messina E."/>
            <person name="Richter M."/>
            <person name="Bargiela R."/>
            <person name="Peplies J."/>
            <person name="Huws S.A."/>
            <person name="Newbold C.J."/>
            <person name="Golyshin P.N."/>
            <person name="Simon M.A."/>
            <person name="Lopez G."/>
            <person name="Yakimov M.M."/>
            <person name="Ferrer M."/>
        </authorList>
    </citation>
    <scope>NUCLEOTIDE SEQUENCE</scope>
</reference>
<proteinExistence type="predicted"/>
<name>J9GY60_9ZZZZ</name>
<sequence length="34" mass="3697">MLCRFVCRCLVYARHCSAGRPGFGTEVPGLLGRA</sequence>
<protein>
    <submittedName>
        <fullName evidence="1">Uncharacterized protein</fullName>
    </submittedName>
</protein>
<comment type="caution">
    <text evidence="1">The sequence shown here is derived from an EMBL/GenBank/DDBJ whole genome shotgun (WGS) entry which is preliminary data.</text>
</comment>
<evidence type="ECO:0000313" key="1">
    <source>
        <dbReference type="EMBL" id="EJX08063.1"/>
    </source>
</evidence>
<dbReference type="EMBL" id="AMCI01000717">
    <property type="protein sequence ID" value="EJX08063.1"/>
    <property type="molecule type" value="Genomic_DNA"/>
</dbReference>
<accession>J9GY60</accession>